<dbReference type="AlphaFoldDB" id="A0A401TLJ0"/>
<proteinExistence type="predicted"/>
<reference evidence="2 3" key="1">
    <citation type="journal article" date="2018" name="Nat. Ecol. Evol.">
        <title>Shark genomes provide insights into elasmobranch evolution and the origin of vertebrates.</title>
        <authorList>
            <person name="Hara Y"/>
            <person name="Yamaguchi K"/>
            <person name="Onimaru K"/>
            <person name="Kadota M"/>
            <person name="Koyanagi M"/>
            <person name="Keeley SD"/>
            <person name="Tatsumi K"/>
            <person name="Tanaka K"/>
            <person name="Motone F"/>
            <person name="Kageyama Y"/>
            <person name="Nozu R"/>
            <person name="Adachi N"/>
            <person name="Nishimura O"/>
            <person name="Nakagawa R"/>
            <person name="Tanegashima C"/>
            <person name="Kiyatake I"/>
            <person name="Matsumoto R"/>
            <person name="Murakumo K"/>
            <person name="Nishida K"/>
            <person name="Terakita A"/>
            <person name="Kuratani S"/>
            <person name="Sato K"/>
            <person name="Hyodo S Kuraku.S."/>
        </authorList>
    </citation>
    <scope>NUCLEOTIDE SEQUENCE [LARGE SCALE GENOMIC DNA]</scope>
</reference>
<sequence length="34" mass="3658">MKSRSGRSQAEGSTSQIHPSRKISDKDISGKQAV</sequence>
<name>A0A401TLJ0_CHIPU</name>
<feature type="non-terminal residue" evidence="2">
    <location>
        <position position="34"/>
    </location>
</feature>
<evidence type="ECO:0000313" key="3">
    <source>
        <dbReference type="Proteomes" id="UP000287033"/>
    </source>
</evidence>
<feature type="compositionally biased region" description="Basic and acidic residues" evidence="1">
    <location>
        <begin position="22"/>
        <end position="34"/>
    </location>
</feature>
<evidence type="ECO:0000256" key="1">
    <source>
        <dbReference type="SAM" id="MobiDB-lite"/>
    </source>
</evidence>
<organism evidence="2 3">
    <name type="scientific">Chiloscyllium punctatum</name>
    <name type="common">Brownbanded bambooshark</name>
    <name type="synonym">Hemiscyllium punctatum</name>
    <dbReference type="NCBI Taxonomy" id="137246"/>
    <lineage>
        <taxon>Eukaryota</taxon>
        <taxon>Metazoa</taxon>
        <taxon>Chordata</taxon>
        <taxon>Craniata</taxon>
        <taxon>Vertebrata</taxon>
        <taxon>Chondrichthyes</taxon>
        <taxon>Elasmobranchii</taxon>
        <taxon>Galeomorphii</taxon>
        <taxon>Galeoidea</taxon>
        <taxon>Orectolobiformes</taxon>
        <taxon>Hemiscylliidae</taxon>
        <taxon>Chiloscyllium</taxon>
    </lineage>
</organism>
<dbReference type="Proteomes" id="UP000287033">
    <property type="component" value="Unassembled WGS sequence"/>
</dbReference>
<feature type="region of interest" description="Disordered" evidence="1">
    <location>
        <begin position="1"/>
        <end position="34"/>
    </location>
</feature>
<gene>
    <name evidence="2" type="ORF">chiPu_0027649</name>
</gene>
<dbReference type="EMBL" id="BEZZ01109781">
    <property type="protein sequence ID" value="GCC43478.1"/>
    <property type="molecule type" value="Genomic_DNA"/>
</dbReference>
<accession>A0A401TLJ0</accession>
<protein>
    <submittedName>
        <fullName evidence="2">Uncharacterized protein</fullName>
    </submittedName>
</protein>
<comment type="caution">
    <text evidence="2">The sequence shown here is derived from an EMBL/GenBank/DDBJ whole genome shotgun (WGS) entry which is preliminary data.</text>
</comment>
<evidence type="ECO:0000313" key="2">
    <source>
        <dbReference type="EMBL" id="GCC43478.1"/>
    </source>
</evidence>
<keyword evidence="3" id="KW-1185">Reference proteome</keyword>
<feature type="compositionally biased region" description="Polar residues" evidence="1">
    <location>
        <begin position="1"/>
        <end position="18"/>
    </location>
</feature>